<evidence type="ECO:0000313" key="4">
    <source>
        <dbReference type="Proteomes" id="UP000195570"/>
    </source>
</evidence>
<comment type="caution">
    <text evidence="3">The sequence shown here is derived from an EMBL/GenBank/DDBJ whole genome shotgun (WGS) entry which is preliminary data.</text>
</comment>
<dbReference type="GeneID" id="92378924"/>
<keyword evidence="2" id="KW-1133">Transmembrane helix</keyword>
<organism evidence="3 4">
    <name type="scientific">Trypanosoma equiperdum</name>
    <dbReference type="NCBI Taxonomy" id="5694"/>
    <lineage>
        <taxon>Eukaryota</taxon>
        <taxon>Discoba</taxon>
        <taxon>Euglenozoa</taxon>
        <taxon>Kinetoplastea</taxon>
        <taxon>Metakinetoplastina</taxon>
        <taxon>Trypanosomatida</taxon>
        <taxon>Trypanosomatidae</taxon>
        <taxon>Trypanosoma</taxon>
    </lineage>
</organism>
<evidence type="ECO:0000256" key="2">
    <source>
        <dbReference type="SAM" id="Phobius"/>
    </source>
</evidence>
<keyword evidence="2" id="KW-0812">Transmembrane</keyword>
<dbReference type="RefSeq" id="XP_067078739.1">
    <property type="nucleotide sequence ID" value="XM_067222638.1"/>
</dbReference>
<reference evidence="3" key="1">
    <citation type="submission" date="2016-09" db="EMBL/GenBank/DDBJ databases">
        <authorList>
            <person name="Hebert L."/>
            <person name="Moumen B."/>
        </authorList>
    </citation>
    <scope>NUCLEOTIDE SEQUENCE [LARGE SCALE GENOMIC DNA]</scope>
    <source>
        <strain evidence="3">OVI</strain>
    </source>
</reference>
<keyword evidence="2" id="KW-0472">Membrane</keyword>
<protein>
    <submittedName>
        <fullName evidence="3">Uncharacterized protein</fullName>
    </submittedName>
</protein>
<dbReference type="VEuPathDB" id="TriTrypDB:TEOVI_000498400"/>
<feature type="compositionally biased region" description="Polar residues" evidence="1">
    <location>
        <begin position="186"/>
        <end position="196"/>
    </location>
</feature>
<gene>
    <name evidence="3" type="ORF">TEOVI_000498400</name>
</gene>
<feature type="region of interest" description="Disordered" evidence="1">
    <location>
        <begin position="178"/>
        <end position="212"/>
    </location>
</feature>
<accession>A0A1G4I6T3</accession>
<name>A0A1G4I6T3_TRYEQ</name>
<dbReference type="EMBL" id="CZPT02000740">
    <property type="protein sequence ID" value="SCU67420.1"/>
    <property type="molecule type" value="Genomic_DNA"/>
</dbReference>
<evidence type="ECO:0000313" key="3">
    <source>
        <dbReference type="EMBL" id="SCU67420.1"/>
    </source>
</evidence>
<evidence type="ECO:0000256" key="1">
    <source>
        <dbReference type="SAM" id="MobiDB-lite"/>
    </source>
</evidence>
<dbReference type="AlphaFoldDB" id="A0A1G4I6T3"/>
<keyword evidence="4" id="KW-1185">Reference proteome</keyword>
<sequence length="327" mass="34887">MPISILYVMLALLVFVNICVLIALVVVLVRRSAHRMQIRERVANGLDGTAGQTAVVTLAQHYPPLIVGDYRHQGEAVIFNGGSGVGGITDGNAIPNAADERMARQQIHPLTTDDVSLLHQLAVEGMVVSPTNQMTNSALTETRHFPSWGLSNRIAVPLPALLLAADEPNAIPFLEGEQQWDEEESSSPAGWTTGTDPQHAGGALSSCFPPTARGGSRDESHIVYGRSCYFVGPHWDGPRGEVPLECVLRDGCAGSSSESSSDISSVATEPARCIVANRCAPPTMLSSFPLSLYPFSFSFPSHMHLSVSSSNSLFASDEEEGEEYAAG</sequence>
<proteinExistence type="predicted"/>
<feature type="transmembrane region" description="Helical" evidence="2">
    <location>
        <begin position="6"/>
        <end position="29"/>
    </location>
</feature>
<dbReference type="Proteomes" id="UP000195570">
    <property type="component" value="Unassembled WGS sequence"/>
</dbReference>